<gene>
    <name evidence="1" type="ORF">F2Q68_00015782</name>
</gene>
<accession>A0A8S9GK10</accession>
<reference evidence="1" key="1">
    <citation type="submission" date="2019-12" db="EMBL/GenBank/DDBJ databases">
        <title>Genome sequencing and annotation of Brassica cretica.</title>
        <authorList>
            <person name="Studholme D.J."/>
            <person name="Sarris P.F."/>
        </authorList>
    </citation>
    <scope>NUCLEOTIDE SEQUENCE</scope>
    <source>
        <strain evidence="1">PFS-001/15</strain>
        <tissue evidence="1">Leaf</tissue>
    </source>
</reference>
<comment type="caution">
    <text evidence="1">The sequence shown here is derived from an EMBL/GenBank/DDBJ whole genome shotgun (WGS) entry which is preliminary data.</text>
</comment>
<dbReference type="EMBL" id="QGKW02001940">
    <property type="protein sequence ID" value="KAF2559549.1"/>
    <property type="molecule type" value="Genomic_DNA"/>
</dbReference>
<evidence type="ECO:0000313" key="1">
    <source>
        <dbReference type="EMBL" id="KAF2559549.1"/>
    </source>
</evidence>
<evidence type="ECO:0000313" key="2">
    <source>
        <dbReference type="Proteomes" id="UP000712281"/>
    </source>
</evidence>
<sequence>MPNYMMAHPRIQEEEEGIESDNNILEDNIGELKLNQSGNQNSTLNHMSDYPLITSISKWRDRIYEMHAWLTKHLLNLGAILLTIIDNMVSKFYGDPRTLVDKPW</sequence>
<dbReference type="Proteomes" id="UP000712281">
    <property type="component" value="Unassembled WGS sequence"/>
</dbReference>
<proteinExistence type="predicted"/>
<name>A0A8S9GK10_BRACR</name>
<protein>
    <submittedName>
        <fullName evidence="1">Uncharacterized protein</fullName>
    </submittedName>
</protein>
<organism evidence="1 2">
    <name type="scientific">Brassica cretica</name>
    <name type="common">Mustard</name>
    <dbReference type="NCBI Taxonomy" id="69181"/>
    <lineage>
        <taxon>Eukaryota</taxon>
        <taxon>Viridiplantae</taxon>
        <taxon>Streptophyta</taxon>
        <taxon>Embryophyta</taxon>
        <taxon>Tracheophyta</taxon>
        <taxon>Spermatophyta</taxon>
        <taxon>Magnoliopsida</taxon>
        <taxon>eudicotyledons</taxon>
        <taxon>Gunneridae</taxon>
        <taxon>Pentapetalae</taxon>
        <taxon>rosids</taxon>
        <taxon>malvids</taxon>
        <taxon>Brassicales</taxon>
        <taxon>Brassicaceae</taxon>
        <taxon>Brassiceae</taxon>
        <taxon>Brassica</taxon>
    </lineage>
</organism>